<protein>
    <recommendedName>
        <fullName evidence="7">Rx N-terminal domain-containing protein</fullName>
    </recommendedName>
</protein>
<dbReference type="STRING" id="106549.A0A540NPJ8"/>
<evidence type="ECO:0000256" key="2">
    <source>
        <dbReference type="ARBA" id="ARBA00022737"/>
    </source>
</evidence>
<feature type="domain" description="R13L1/DRL21-like LRR repeat region" evidence="4">
    <location>
        <begin position="81"/>
        <end position="199"/>
    </location>
</feature>
<dbReference type="Pfam" id="PF25019">
    <property type="entry name" value="LRR_R13L1-DRL21"/>
    <property type="match status" value="1"/>
</dbReference>
<dbReference type="EMBL" id="VIEB01000014">
    <property type="protein sequence ID" value="TQE12961.1"/>
    <property type="molecule type" value="Genomic_DNA"/>
</dbReference>
<dbReference type="SMART" id="SM00369">
    <property type="entry name" value="LRR_TYP"/>
    <property type="match status" value="4"/>
</dbReference>
<dbReference type="SUPFAM" id="SSF52047">
    <property type="entry name" value="RNI-like"/>
    <property type="match status" value="1"/>
</dbReference>
<evidence type="ECO:0000313" key="6">
    <source>
        <dbReference type="Proteomes" id="UP000315295"/>
    </source>
</evidence>
<dbReference type="InterPro" id="IPR032675">
    <property type="entry name" value="LRR_dom_sf"/>
</dbReference>
<dbReference type="SUPFAM" id="SSF52058">
    <property type="entry name" value="L domain-like"/>
    <property type="match status" value="1"/>
</dbReference>
<sequence>MKHLRYLDLSQNPMERLPDWIVGLSNLETLDLTDCCELVELPRDINKMINLRHLNLQNCDQLTGVPHGIGERRRPKELGRMLEITELKKQLKITNLRHEKDVMFEPNLKEKQDIQSLTLKWIEGEDLKGVDEKDIIRSMEVLQPHSNLSELSVFYYGGVRFPIWFSSLTNIVKLKLFLCERCQHLPPLHHLPSLKLLHLLCLEKLEYISDNARDDDEVEMMRMSFFPSLEELRLEGCPVLKGWWRAHSHNRASSSSSTENLSPSFPILSTLKIWGCPNLTSMPLYPNVHKLDLWIVSSKVLPWLFVRGASDITHDVGVDVSASSSSPHLSKLTHLTLGETEDLEFILSEGMGTSLQELVIHHCPNLAALPEGIVNLTSLQSLRIEDCPNLAALPEGIANLTSLQSFSVENFPNWVAIPEGIANLTSLQSLRIEDCPNLASLPKEISNLTSLQQLEISNCSNLASLPEGISGLRCLKTLKISGCPMLSERCNKEIREDWPKIAHIPSIEIDKS</sequence>
<evidence type="ECO:0000259" key="3">
    <source>
        <dbReference type="Pfam" id="PF23247"/>
    </source>
</evidence>
<name>A0A540NPJ8_MALBA</name>
<dbReference type="Pfam" id="PF00560">
    <property type="entry name" value="LRR_1"/>
    <property type="match status" value="1"/>
</dbReference>
<dbReference type="Gene3D" id="3.80.10.10">
    <property type="entry name" value="Ribonuclease Inhibitor"/>
    <property type="match status" value="2"/>
</dbReference>
<dbReference type="AlphaFoldDB" id="A0A540NPJ8"/>
<dbReference type="PANTHER" id="PTHR47186">
    <property type="entry name" value="LEUCINE-RICH REPEAT-CONTAINING PROTEIN 57"/>
    <property type="match status" value="1"/>
</dbReference>
<keyword evidence="2" id="KW-0677">Repeat</keyword>
<dbReference type="Proteomes" id="UP000315295">
    <property type="component" value="Unassembled WGS sequence"/>
</dbReference>
<dbReference type="InterPro" id="IPR056789">
    <property type="entry name" value="LRR_R13L1-DRL21"/>
</dbReference>
<evidence type="ECO:0000259" key="4">
    <source>
        <dbReference type="Pfam" id="PF25019"/>
    </source>
</evidence>
<keyword evidence="1" id="KW-0433">Leucine-rich repeat</keyword>
<comment type="caution">
    <text evidence="5">The sequence shown here is derived from an EMBL/GenBank/DDBJ whole genome shotgun (WGS) entry which is preliminary data.</text>
</comment>
<proteinExistence type="predicted"/>
<organism evidence="5 6">
    <name type="scientific">Malus baccata</name>
    <name type="common">Siberian crab apple</name>
    <name type="synonym">Pyrus baccata</name>
    <dbReference type="NCBI Taxonomy" id="106549"/>
    <lineage>
        <taxon>Eukaryota</taxon>
        <taxon>Viridiplantae</taxon>
        <taxon>Streptophyta</taxon>
        <taxon>Embryophyta</taxon>
        <taxon>Tracheophyta</taxon>
        <taxon>Spermatophyta</taxon>
        <taxon>Magnoliopsida</taxon>
        <taxon>eudicotyledons</taxon>
        <taxon>Gunneridae</taxon>
        <taxon>Pentapetalae</taxon>
        <taxon>rosids</taxon>
        <taxon>fabids</taxon>
        <taxon>Rosales</taxon>
        <taxon>Rosaceae</taxon>
        <taxon>Amygdaloideae</taxon>
        <taxon>Maleae</taxon>
        <taxon>Malus</taxon>
    </lineage>
</organism>
<dbReference type="InterPro" id="IPR003591">
    <property type="entry name" value="Leu-rich_rpt_typical-subtyp"/>
</dbReference>
<gene>
    <name evidence="5" type="ORF">C1H46_001336</name>
</gene>
<keyword evidence="6" id="KW-1185">Reference proteome</keyword>
<dbReference type="PANTHER" id="PTHR47186:SF13">
    <property type="entry name" value="DISEASE RESISTANCE PROTEIN RGA3"/>
    <property type="match status" value="1"/>
</dbReference>
<reference evidence="5 6" key="1">
    <citation type="journal article" date="2019" name="G3 (Bethesda)">
        <title>Sequencing of a Wild Apple (Malus baccata) Genome Unravels the Differences Between Cultivated and Wild Apple Species Regarding Disease Resistance and Cold Tolerance.</title>
        <authorList>
            <person name="Chen X."/>
        </authorList>
    </citation>
    <scope>NUCLEOTIDE SEQUENCE [LARGE SCALE GENOMIC DNA]</scope>
    <source>
        <strain evidence="6">cv. Shandingzi</strain>
        <tissue evidence="5">Leaves</tissue>
    </source>
</reference>
<accession>A0A540NPJ8</accession>
<dbReference type="InterPro" id="IPR057135">
    <property type="entry name" value="At4g27190-like_LRR"/>
</dbReference>
<evidence type="ECO:0000256" key="1">
    <source>
        <dbReference type="ARBA" id="ARBA00022614"/>
    </source>
</evidence>
<evidence type="ECO:0008006" key="7">
    <source>
        <dbReference type="Google" id="ProtNLM"/>
    </source>
</evidence>
<dbReference type="Pfam" id="PF23247">
    <property type="entry name" value="LRR_RPS2"/>
    <property type="match status" value="1"/>
</dbReference>
<feature type="domain" description="Disease resistance protein At4g27190-like leucine-rich repeats" evidence="3">
    <location>
        <begin position="350"/>
        <end position="459"/>
    </location>
</feature>
<dbReference type="InterPro" id="IPR001611">
    <property type="entry name" value="Leu-rich_rpt"/>
</dbReference>
<evidence type="ECO:0000313" key="5">
    <source>
        <dbReference type="EMBL" id="TQE12961.1"/>
    </source>
</evidence>